<dbReference type="AlphaFoldDB" id="A0A150J977"/>
<dbReference type="EMBL" id="LNGD01000010">
    <property type="protein sequence ID" value="KYC53685.1"/>
    <property type="molecule type" value="Genomic_DNA"/>
</dbReference>
<feature type="transmembrane region" description="Helical" evidence="1">
    <location>
        <begin position="198"/>
        <end position="219"/>
    </location>
</feature>
<feature type="transmembrane region" description="Helical" evidence="1">
    <location>
        <begin position="134"/>
        <end position="157"/>
    </location>
</feature>
<sequence length="612" mass="69445">MKRDISFLDIAAIAIILFQTVLLILNIDNLPADQKDWSYHLAIARMFVDHHSIFWDYYEFAPIGRPHLYPPFLHFIFALSNIIGMDWLFIQKFYGILIYPISLLSVFFVSRDLFGKKVGLLSVIILSASYNYWWWQISIAPTSLIFALFPLSMWAVYKKKTVLSIVLLSIFLWTHFSSFLVVLAVAIFGIIKRDYLKYSLKIIIVSLILYLPWAIHVLLNLDWIHGNWSSIVNMPTFGILTIVFSILGIYYLLRRRETKDILILSTVPSVILIGLLYGFRFFMHAPVILSILMAIGAYEISNKINKNAFYLFLIAFLIISYTGEPGLRLKGFGGPIGGGPIGGGQPGIAQPPQLKYESKQVNEVPPIQTMNPIILQSTPIKENLNALNNKEPRTLKISPYVTENAFKLYNFIKNNTAKNDIIHVQGGPIATSISLFTDRKTDNGMWKEVTTEDMGKSPLTESKYGVIEINDRQRFNFPQNIIIEQFGQFIVYDATKSEQIKLPQDQPRLPPVLTELSATFKNASVSISSDKELTKNILLSASDKLSQLSKGAPDERGRKILDRSSTILKNKAQRIAYSSDHDIPKIKEELIKIAELYERGDIGGALIILERI</sequence>
<keyword evidence="1" id="KW-1133">Transmembrane helix</keyword>
<evidence type="ECO:0000313" key="3">
    <source>
        <dbReference type="Proteomes" id="UP000075578"/>
    </source>
</evidence>
<accession>A0A150J977</accession>
<evidence type="ECO:0000256" key="1">
    <source>
        <dbReference type="SAM" id="Phobius"/>
    </source>
</evidence>
<evidence type="ECO:0008006" key="4">
    <source>
        <dbReference type="Google" id="ProtNLM"/>
    </source>
</evidence>
<feature type="transmembrane region" description="Helical" evidence="1">
    <location>
        <begin position="307"/>
        <end position="323"/>
    </location>
</feature>
<keyword evidence="1" id="KW-0812">Transmembrane</keyword>
<gene>
    <name evidence="2" type="ORF">AMQ74_00304</name>
</gene>
<feature type="transmembrane region" description="Helical" evidence="1">
    <location>
        <begin position="260"/>
        <end position="277"/>
    </location>
</feature>
<proteinExistence type="predicted"/>
<protein>
    <recommendedName>
        <fullName evidence="4">Glycosyltransferase RgtA/B/C/D-like domain-containing protein</fullName>
    </recommendedName>
</protein>
<feature type="transmembrane region" description="Helical" evidence="1">
    <location>
        <begin position="96"/>
        <end position="114"/>
    </location>
</feature>
<evidence type="ECO:0000313" key="2">
    <source>
        <dbReference type="EMBL" id="KYC53685.1"/>
    </source>
</evidence>
<keyword evidence="1" id="KW-0472">Membrane</keyword>
<feature type="transmembrane region" description="Helical" evidence="1">
    <location>
        <begin position="7"/>
        <end position="27"/>
    </location>
</feature>
<dbReference type="Proteomes" id="UP000075578">
    <property type="component" value="Unassembled WGS sequence"/>
</dbReference>
<feature type="transmembrane region" description="Helical" evidence="1">
    <location>
        <begin position="231"/>
        <end position="253"/>
    </location>
</feature>
<reference evidence="2 3" key="1">
    <citation type="journal article" date="2016" name="ISME J.">
        <title>Chasing the elusive Euryarchaeota class WSA2: genomes reveal a uniquely fastidious methyl-reducing methanogen.</title>
        <authorList>
            <person name="Nobu M.K."/>
            <person name="Narihiro T."/>
            <person name="Kuroda K."/>
            <person name="Mei R."/>
            <person name="Liu W.T."/>
        </authorList>
    </citation>
    <scope>NUCLEOTIDE SEQUENCE [LARGE SCALE GENOMIC DNA]</scope>
    <source>
        <strain evidence="2">U1lsi0528_Bin089</strain>
    </source>
</reference>
<feature type="transmembrane region" description="Helical" evidence="1">
    <location>
        <begin position="163"/>
        <end position="191"/>
    </location>
</feature>
<organism evidence="2 3">
    <name type="scientific">Candidatus Methanofastidiosum methylothiophilum</name>
    <dbReference type="NCBI Taxonomy" id="1705564"/>
    <lineage>
        <taxon>Archaea</taxon>
        <taxon>Methanobacteriati</taxon>
        <taxon>Methanobacteriota</taxon>
        <taxon>Stenosarchaea group</taxon>
        <taxon>Candidatus Methanofastidiosia</taxon>
        <taxon>Candidatus Methanofastidiosales</taxon>
        <taxon>Candidatus Methanofastidiosaceae</taxon>
        <taxon>Candidatus Methanofastidiosum</taxon>
    </lineage>
</organism>
<name>A0A150J977_9EURY</name>
<feature type="transmembrane region" description="Helical" evidence="1">
    <location>
        <begin position="283"/>
        <end position="300"/>
    </location>
</feature>
<comment type="caution">
    <text evidence="2">The sequence shown here is derived from an EMBL/GenBank/DDBJ whole genome shotgun (WGS) entry which is preliminary data.</text>
</comment>